<evidence type="ECO:0000259" key="2">
    <source>
        <dbReference type="Pfam" id="PF11250"/>
    </source>
</evidence>
<keyword evidence="4" id="KW-1185">Reference proteome</keyword>
<evidence type="ECO:0000313" key="3">
    <source>
        <dbReference type="EMBL" id="KAK7282784.1"/>
    </source>
</evidence>
<reference evidence="3 4" key="1">
    <citation type="submission" date="2024-01" db="EMBL/GenBank/DDBJ databases">
        <title>The genomes of 5 underutilized Papilionoideae crops provide insights into root nodulation and disease resistanc.</title>
        <authorList>
            <person name="Yuan L."/>
        </authorList>
    </citation>
    <scope>NUCLEOTIDE SEQUENCE [LARGE SCALE GENOMIC DNA]</scope>
    <source>
        <strain evidence="3">ZHUSHIDOU_FW_LH</strain>
        <tissue evidence="3">Leaf</tissue>
    </source>
</reference>
<dbReference type="EMBL" id="JAYWIO010000002">
    <property type="protein sequence ID" value="KAK7282784.1"/>
    <property type="molecule type" value="Genomic_DNA"/>
</dbReference>
<evidence type="ECO:0000256" key="1">
    <source>
        <dbReference type="SAM" id="MobiDB-lite"/>
    </source>
</evidence>
<comment type="caution">
    <text evidence="3">The sequence shown here is derived from an EMBL/GenBank/DDBJ whole genome shotgun (WGS) entry which is preliminary data.</text>
</comment>
<dbReference type="AlphaFoldDB" id="A0AAN9P1K3"/>
<gene>
    <name evidence="3" type="ORF">RIF29_11839</name>
</gene>
<accession>A0AAN9P1K3</accession>
<dbReference type="InterPro" id="IPR046431">
    <property type="entry name" value="FAF_dom"/>
</dbReference>
<dbReference type="Proteomes" id="UP001372338">
    <property type="component" value="Unassembled WGS sequence"/>
</dbReference>
<feature type="domain" description="FAF" evidence="2">
    <location>
        <begin position="141"/>
        <end position="174"/>
    </location>
</feature>
<protein>
    <recommendedName>
        <fullName evidence="2">FAF domain-containing protein</fullName>
    </recommendedName>
</protein>
<feature type="region of interest" description="Disordered" evidence="1">
    <location>
        <begin position="182"/>
        <end position="209"/>
    </location>
</feature>
<evidence type="ECO:0000313" key="4">
    <source>
        <dbReference type="Proteomes" id="UP001372338"/>
    </source>
</evidence>
<dbReference type="Pfam" id="PF11250">
    <property type="entry name" value="FAF"/>
    <property type="match status" value="1"/>
</dbReference>
<organism evidence="3 4">
    <name type="scientific">Crotalaria pallida</name>
    <name type="common">Smooth rattlebox</name>
    <name type="synonym">Crotalaria striata</name>
    <dbReference type="NCBI Taxonomy" id="3830"/>
    <lineage>
        <taxon>Eukaryota</taxon>
        <taxon>Viridiplantae</taxon>
        <taxon>Streptophyta</taxon>
        <taxon>Embryophyta</taxon>
        <taxon>Tracheophyta</taxon>
        <taxon>Spermatophyta</taxon>
        <taxon>Magnoliopsida</taxon>
        <taxon>eudicotyledons</taxon>
        <taxon>Gunneridae</taxon>
        <taxon>Pentapetalae</taxon>
        <taxon>rosids</taxon>
        <taxon>fabids</taxon>
        <taxon>Fabales</taxon>
        <taxon>Fabaceae</taxon>
        <taxon>Papilionoideae</taxon>
        <taxon>50 kb inversion clade</taxon>
        <taxon>genistoids sensu lato</taxon>
        <taxon>core genistoids</taxon>
        <taxon>Crotalarieae</taxon>
        <taxon>Crotalaria</taxon>
    </lineage>
</organism>
<proteinExistence type="predicted"/>
<feature type="compositionally biased region" description="Acidic residues" evidence="1">
    <location>
        <begin position="182"/>
        <end position="200"/>
    </location>
</feature>
<name>A0AAN9P1K3_CROPI</name>
<sequence>MVYVATSGYSTILLWCLRRFKVKNGSNTKANPQPQPRKKGNHFGFKALTIDPIQNFSSRFVHSYTLSQTTDPSVSKPPRRLSTLWATFPPSIPDTVRDGLIGTESGDCMLSEIDDYIFLPQYVRLEPEIATMRRNPKKIGFPPPINLLRGKENWVMKRECREDGRVVMTLVHQEKEDDVNMEFNEETQESECDDREEEETVGCNVPRAS</sequence>